<name>A0ABD3KTR7_EUCGL</name>
<keyword evidence="2" id="KW-1185">Reference proteome</keyword>
<dbReference type="Pfam" id="PF01946">
    <property type="entry name" value="Thi4"/>
    <property type="match status" value="1"/>
</dbReference>
<proteinExistence type="predicted"/>
<dbReference type="PANTHER" id="PTHR43422">
    <property type="entry name" value="THIAMINE THIAZOLE SYNTHASE"/>
    <property type="match status" value="1"/>
</dbReference>
<reference evidence="1 2" key="1">
    <citation type="submission" date="2024-11" db="EMBL/GenBank/DDBJ databases">
        <title>Chromosome-level genome assembly of Eucalyptus globulus Labill. provides insights into its genome evolution.</title>
        <authorList>
            <person name="Li X."/>
        </authorList>
    </citation>
    <scope>NUCLEOTIDE SEQUENCE [LARGE SCALE GENOMIC DNA]</scope>
    <source>
        <strain evidence="1">CL2024</strain>
        <tissue evidence="1">Fresh tender leaves</tissue>
    </source>
</reference>
<organism evidence="1 2">
    <name type="scientific">Eucalyptus globulus</name>
    <name type="common">Tasmanian blue gum</name>
    <dbReference type="NCBI Taxonomy" id="34317"/>
    <lineage>
        <taxon>Eukaryota</taxon>
        <taxon>Viridiplantae</taxon>
        <taxon>Streptophyta</taxon>
        <taxon>Embryophyta</taxon>
        <taxon>Tracheophyta</taxon>
        <taxon>Spermatophyta</taxon>
        <taxon>Magnoliopsida</taxon>
        <taxon>eudicotyledons</taxon>
        <taxon>Gunneridae</taxon>
        <taxon>Pentapetalae</taxon>
        <taxon>rosids</taxon>
        <taxon>malvids</taxon>
        <taxon>Myrtales</taxon>
        <taxon>Myrtaceae</taxon>
        <taxon>Myrtoideae</taxon>
        <taxon>Eucalypteae</taxon>
        <taxon>Eucalyptus</taxon>
    </lineage>
</organism>
<evidence type="ECO:0000313" key="2">
    <source>
        <dbReference type="Proteomes" id="UP001634007"/>
    </source>
</evidence>
<dbReference type="InterPro" id="IPR036188">
    <property type="entry name" value="FAD/NAD-bd_sf"/>
</dbReference>
<dbReference type="AlphaFoldDB" id="A0ABD3KTR7"/>
<dbReference type="Proteomes" id="UP001634007">
    <property type="component" value="Unassembled WGS sequence"/>
</dbReference>
<evidence type="ECO:0000313" key="1">
    <source>
        <dbReference type="EMBL" id="KAL3740666.1"/>
    </source>
</evidence>
<protein>
    <submittedName>
        <fullName evidence="1">Uncharacterized protein</fullName>
    </submittedName>
</protein>
<dbReference type="Gene3D" id="3.50.50.60">
    <property type="entry name" value="FAD/NAD(P)-binding domain"/>
    <property type="match status" value="1"/>
</dbReference>
<dbReference type="SUPFAM" id="SSF51905">
    <property type="entry name" value="FAD/NAD(P)-binding domain"/>
    <property type="match status" value="1"/>
</dbReference>
<dbReference type="PANTHER" id="PTHR43422:SF3">
    <property type="entry name" value="THIAMINE THIAZOLE SYNTHASE"/>
    <property type="match status" value="1"/>
</dbReference>
<gene>
    <name evidence="1" type="ORF">ACJRO7_021872</name>
</gene>
<comment type="caution">
    <text evidence="1">The sequence shown here is derived from an EMBL/GenBank/DDBJ whole genome shotgun (WGS) entry which is preliminary data.</text>
</comment>
<accession>A0ABD3KTR7</accession>
<sequence>MITYSDTDVIVVGVNSAGVSYAYKLSKNPLIQVVIIKQLISPGGGTWPGGQLFSAMYDEQYSYAVIRHVALFTSTIMSKLLAKPNVKLFNTVGAEDLIVKGGRVAGVVTNWALGVHEPRHAVVHALGCDGGQGGGELVRPRRAVRVAEVKPLDLNMAEDAIVRLNREIAPGMIVTGMEVAEIDGAPRMVSNLTSPTSGPMMISGQKAAHLALKTLGYPNAIDRTIAEIGGVQPELMLASAETGERVDARKLVETMSGSRSELFFLFRLQSE</sequence>
<dbReference type="EMBL" id="JBJKBG010000005">
    <property type="protein sequence ID" value="KAL3740666.1"/>
    <property type="molecule type" value="Genomic_DNA"/>
</dbReference>